<feature type="non-terminal residue" evidence="1">
    <location>
        <position position="85"/>
    </location>
</feature>
<dbReference type="AlphaFoldDB" id="A0A9N9K2S8"/>
<proteinExistence type="predicted"/>
<evidence type="ECO:0000313" key="2">
    <source>
        <dbReference type="Proteomes" id="UP000789405"/>
    </source>
</evidence>
<gene>
    <name evidence="1" type="ORF">DERYTH_LOCUS24407</name>
</gene>
<accession>A0A9N9K2S8</accession>
<protein>
    <submittedName>
        <fullName evidence="1">21544_t:CDS:1</fullName>
    </submittedName>
</protein>
<dbReference type="Proteomes" id="UP000789405">
    <property type="component" value="Unassembled WGS sequence"/>
</dbReference>
<dbReference type="EMBL" id="CAJVPY010040890">
    <property type="protein sequence ID" value="CAG8806134.1"/>
    <property type="molecule type" value="Genomic_DNA"/>
</dbReference>
<name>A0A9N9K2S8_9GLOM</name>
<keyword evidence="2" id="KW-1185">Reference proteome</keyword>
<organism evidence="1 2">
    <name type="scientific">Dentiscutata erythropus</name>
    <dbReference type="NCBI Taxonomy" id="1348616"/>
    <lineage>
        <taxon>Eukaryota</taxon>
        <taxon>Fungi</taxon>
        <taxon>Fungi incertae sedis</taxon>
        <taxon>Mucoromycota</taxon>
        <taxon>Glomeromycotina</taxon>
        <taxon>Glomeromycetes</taxon>
        <taxon>Diversisporales</taxon>
        <taxon>Gigasporaceae</taxon>
        <taxon>Dentiscutata</taxon>
    </lineage>
</organism>
<feature type="non-terminal residue" evidence="1">
    <location>
        <position position="1"/>
    </location>
</feature>
<reference evidence="1" key="1">
    <citation type="submission" date="2021-06" db="EMBL/GenBank/DDBJ databases">
        <authorList>
            <person name="Kallberg Y."/>
            <person name="Tangrot J."/>
            <person name="Rosling A."/>
        </authorList>
    </citation>
    <scope>NUCLEOTIDE SEQUENCE</scope>
    <source>
        <strain evidence="1">MA453B</strain>
    </source>
</reference>
<sequence>FGETQIAQKFPENMPLVIRDFLEVLCKKTNVIKKKFIISFDEISMWFNMPQNLTIDFQGVRGVLIKTTESDKLCFTIVLGYIASG</sequence>
<comment type="caution">
    <text evidence="1">The sequence shown here is derived from an EMBL/GenBank/DDBJ whole genome shotgun (WGS) entry which is preliminary data.</text>
</comment>
<dbReference type="OrthoDB" id="167555at2759"/>
<evidence type="ECO:0000313" key="1">
    <source>
        <dbReference type="EMBL" id="CAG8806134.1"/>
    </source>
</evidence>